<keyword evidence="2" id="KW-0378">Hydrolase</keyword>
<dbReference type="InterPro" id="IPR003507">
    <property type="entry name" value="S66_fam"/>
</dbReference>
<comment type="similarity">
    <text evidence="1">Belongs to the peptidase S66 family.</text>
</comment>
<dbReference type="Gene3D" id="3.50.30.60">
    <property type="entry name" value="LD-carboxypeptidase A C-terminal domain-like"/>
    <property type="match status" value="1"/>
</dbReference>
<dbReference type="InterPro" id="IPR027478">
    <property type="entry name" value="LdcA_N"/>
</dbReference>
<dbReference type="Pfam" id="PF17676">
    <property type="entry name" value="Peptidase_S66C"/>
    <property type="match status" value="1"/>
</dbReference>
<dbReference type="PATRIC" id="fig|1618.3.peg.48"/>
<keyword evidence="6" id="KW-0121">Carboxypeptidase</keyword>
<dbReference type="PIRSF" id="PIRSF028757">
    <property type="entry name" value="LD-carboxypeptidase"/>
    <property type="match status" value="1"/>
</dbReference>
<evidence type="ECO:0000256" key="1">
    <source>
        <dbReference type="ARBA" id="ARBA00010233"/>
    </source>
</evidence>
<gene>
    <name evidence="6" type="ORF">IV36_GL000048</name>
</gene>
<feature type="active site" description="Charge relay system" evidence="3">
    <location>
        <position position="329"/>
    </location>
</feature>
<sequence length="360" mass="41148">MILVKSHTLKTGDKVAIVSLSSGVLGEDFVKHQKELGEKRLHDFGLEPVYMTNALMGIEYLQNHPEARAADLKEAFLRTDIQGIFCVIGGDDTYRLLPYLLDDQEFVTAVHHHPKLFSGFSDTTINHLMFYKLGLQTFYGPNFLNDLAELDENLLPYTAKTISSYFKNTSDLKILSSDTWYEERTTFSPEEIGTARISHPEKRGYETLNGSGIVTGRLLGGCIDSLNDILTSSRYADEREICLKYGIFPELKQWEDKILFIETSEERPTPDEYEAMLSNLEQRGIFGVIKAIIVGKPQNNVYYQEYREKLKNIAAKYRLPVLMNVNFGHAYPRTVIPYGCMAKIDFDNKSFEITEKLFQE</sequence>
<dbReference type="EMBL" id="JQAR01000001">
    <property type="protein sequence ID" value="KRN34254.1"/>
    <property type="molecule type" value="Genomic_DNA"/>
</dbReference>
<dbReference type="InterPro" id="IPR040449">
    <property type="entry name" value="Peptidase_S66_N"/>
</dbReference>
<dbReference type="InterPro" id="IPR027461">
    <property type="entry name" value="Carboxypeptidase_A_C_sf"/>
</dbReference>
<comment type="caution">
    <text evidence="6">The sequence shown here is derived from an EMBL/GenBank/DDBJ whole genome shotgun (WGS) entry which is preliminary data.</text>
</comment>
<evidence type="ECO:0000256" key="2">
    <source>
        <dbReference type="ARBA" id="ARBA00022801"/>
    </source>
</evidence>
<keyword evidence="6" id="KW-0645">Protease</keyword>
<dbReference type="Gene3D" id="3.40.50.10740">
    <property type="entry name" value="Class I glutamine amidotransferase-like"/>
    <property type="match status" value="1"/>
</dbReference>
<dbReference type="InterPro" id="IPR029062">
    <property type="entry name" value="Class_I_gatase-like"/>
</dbReference>
<proteinExistence type="inferred from homology"/>
<accession>A0A0R2G1V5</accession>
<dbReference type="Pfam" id="PF02016">
    <property type="entry name" value="Peptidase_S66"/>
    <property type="match status" value="1"/>
</dbReference>
<feature type="active site" description="Nucleophile" evidence="3">
    <location>
        <position position="121"/>
    </location>
</feature>
<protein>
    <submittedName>
        <fullName evidence="6">Carboxypeptidase</fullName>
    </submittedName>
</protein>
<name>A0A0R2G1V5_9LACO</name>
<dbReference type="SUPFAM" id="SSF52317">
    <property type="entry name" value="Class I glutamine amidotransferase-like"/>
    <property type="match status" value="1"/>
</dbReference>
<dbReference type="OrthoDB" id="9807329at2"/>
<evidence type="ECO:0000259" key="4">
    <source>
        <dbReference type="Pfam" id="PF02016"/>
    </source>
</evidence>
<dbReference type="STRING" id="1618.IV36_GL000048"/>
<dbReference type="AlphaFoldDB" id="A0A0R2G1V5"/>
<dbReference type="InterPro" id="IPR040921">
    <property type="entry name" value="Peptidase_S66C"/>
</dbReference>
<evidence type="ECO:0000313" key="7">
    <source>
        <dbReference type="Proteomes" id="UP000051727"/>
    </source>
</evidence>
<dbReference type="SUPFAM" id="SSF141986">
    <property type="entry name" value="LD-carboxypeptidase A C-terminal domain-like"/>
    <property type="match status" value="1"/>
</dbReference>
<dbReference type="Proteomes" id="UP000051727">
    <property type="component" value="Unassembled WGS sequence"/>
</dbReference>
<dbReference type="CDD" id="cd07062">
    <property type="entry name" value="Peptidase_S66_mccF_like"/>
    <property type="match status" value="1"/>
</dbReference>
<organism evidence="6 7">
    <name type="scientific">Liquorilactobacillus mali</name>
    <dbReference type="NCBI Taxonomy" id="1618"/>
    <lineage>
        <taxon>Bacteria</taxon>
        <taxon>Bacillati</taxon>
        <taxon>Bacillota</taxon>
        <taxon>Bacilli</taxon>
        <taxon>Lactobacillales</taxon>
        <taxon>Lactobacillaceae</taxon>
        <taxon>Liquorilactobacillus</taxon>
    </lineage>
</organism>
<dbReference type="GO" id="GO:0004180">
    <property type="term" value="F:carboxypeptidase activity"/>
    <property type="evidence" value="ECO:0007669"/>
    <property type="project" value="UniProtKB-KW"/>
</dbReference>
<feature type="active site" description="Charge relay system" evidence="3">
    <location>
        <position position="262"/>
    </location>
</feature>
<dbReference type="PANTHER" id="PTHR30237:SF4">
    <property type="entry name" value="LD-CARBOXYPEPTIDASE C-TERMINAL DOMAIN-CONTAINING PROTEIN"/>
    <property type="match status" value="1"/>
</dbReference>
<dbReference type="PANTHER" id="PTHR30237">
    <property type="entry name" value="MURAMOYLTETRAPEPTIDE CARBOXYPEPTIDASE"/>
    <property type="match status" value="1"/>
</dbReference>
<feature type="domain" description="LD-carboxypeptidase N-terminal" evidence="4">
    <location>
        <begin position="15"/>
        <end position="140"/>
    </location>
</feature>
<reference evidence="6 7" key="1">
    <citation type="journal article" date="2015" name="Genome Announc.">
        <title>Expanding the biotechnology potential of lactobacilli through comparative genomics of 213 strains and associated genera.</title>
        <authorList>
            <person name="Sun Z."/>
            <person name="Harris H.M."/>
            <person name="McCann A."/>
            <person name="Guo C."/>
            <person name="Argimon S."/>
            <person name="Zhang W."/>
            <person name="Yang X."/>
            <person name="Jeffery I.B."/>
            <person name="Cooney J.C."/>
            <person name="Kagawa T.F."/>
            <person name="Liu W."/>
            <person name="Song Y."/>
            <person name="Salvetti E."/>
            <person name="Wrobel A."/>
            <person name="Rasinkangas P."/>
            <person name="Parkhill J."/>
            <person name="Rea M.C."/>
            <person name="O'Sullivan O."/>
            <person name="Ritari J."/>
            <person name="Douillard F.P."/>
            <person name="Paul Ross R."/>
            <person name="Yang R."/>
            <person name="Briner A.E."/>
            <person name="Felis G.E."/>
            <person name="de Vos W.M."/>
            <person name="Barrangou R."/>
            <person name="Klaenhammer T.R."/>
            <person name="Caufield P.W."/>
            <person name="Cui Y."/>
            <person name="Zhang H."/>
            <person name="O'Toole P.W."/>
        </authorList>
    </citation>
    <scope>NUCLEOTIDE SEQUENCE [LARGE SCALE GENOMIC DNA]</scope>
    <source>
        <strain evidence="6 7">ATCC 27304</strain>
    </source>
</reference>
<dbReference type="RefSeq" id="WP_056990177.1">
    <property type="nucleotide sequence ID" value="NZ_JATAAJ010000001.1"/>
</dbReference>
<feature type="domain" description="LD-carboxypeptidase C-terminal" evidence="5">
    <location>
        <begin position="215"/>
        <end position="344"/>
    </location>
</feature>
<evidence type="ECO:0000256" key="3">
    <source>
        <dbReference type="PIRSR" id="PIRSR028757-1"/>
    </source>
</evidence>
<evidence type="ECO:0000259" key="5">
    <source>
        <dbReference type="Pfam" id="PF17676"/>
    </source>
</evidence>
<evidence type="ECO:0000313" key="6">
    <source>
        <dbReference type="EMBL" id="KRN34254.1"/>
    </source>
</evidence>